<keyword evidence="3" id="KW-1185">Reference proteome</keyword>
<sequence>MSKFLNTKTKTLLSERTTDLTMPSRLARNSPRPTSIDARLNNLLGHLGSVDKILVYAFGAFDRYYICWQDRHGTYRQERHGLPPALDEWLFPPDGSSRDLTTLQVSLGHNDEFFAFDKYDRISHINTEFRDNASNAVHSCLSQPATSLSLSRRKSHTFSHWDETRGDERQDTATHRRQLSKKKLRPRSIAIAGMLSMRPSHERNRSHDSQPLKAWPEVLSEEKRQNHPGRPRYAHAGVQTDPTEDQQIASRPCFHEMVSKPARSRDSSISILSDISSRTIDSGISLSSTSSAYLRNPISMGAMNRYFRESQYRLGDALTRASPIDIGAH</sequence>
<dbReference type="HOGENOM" id="CLU_739662_0_0_1"/>
<feature type="compositionally biased region" description="Basic and acidic residues" evidence="1">
    <location>
        <begin position="159"/>
        <end position="174"/>
    </location>
</feature>
<accession>A0A0D2D7A5</accession>
<evidence type="ECO:0000256" key="1">
    <source>
        <dbReference type="SAM" id="MobiDB-lite"/>
    </source>
</evidence>
<gene>
    <name evidence="2" type="ORF">PV05_02753</name>
</gene>
<dbReference type="RefSeq" id="XP_013318796.1">
    <property type="nucleotide sequence ID" value="XM_013463342.1"/>
</dbReference>
<proteinExistence type="predicted"/>
<dbReference type="Proteomes" id="UP000054342">
    <property type="component" value="Unassembled WGS sequence"/>
</dbReference>
<dbReference type="AlphaFoldDB" id="A0A0D2D7A5"/>
<feature type="region of interest" description="Disordered" evidence="1">
    <location>
        <begin position="194"/>
        <end position="213"/>
    </location>
</feature>
<organism evidence="2 3">
    <name type="scientific">Exophiala xenobiotica</name>
    <dbReference type="NCBI Taxonomy" id="348802"/>
    <lineage>
        <taxon>Eukaryota</taxon>
        <taxon>Fungi</taxon>
        <taxon>Dikarya</taxon>
        <taxon>Ascomycota</taxon>
        <taxon>Pezizomycotina</taxon>
        <taxon>Eurotiomycetes</taxon>
        <taxon>Chaetothyriomycetidae</taxon>
        <taxon>Chaetothyriales</taxon>
        <taxon>Herpotrichiellaceae</taxon>
        <taxon>Exophiala</taxon>
    </lineage>
</organism>
<evidence type="ECO:0000313" key="2">
    <source>
        <dbReference type="EMBL" id="KIW58212.1"/>
    </source>
</evidence>
<feature type="region of interest" description="Disordered" evidence="1">
    <location>
        <begin position="222"/>
        <end position="246"/>
    </location>
</feature>
<dbReference type="GeneID" id="25324661"/>
<name>A0A0D2D7A5_9EURO</name>
<feature type="region of interest" description="Disordered" evidence="1">
    <location>
        <begin position="151"/>
        <end position="187"/>
    </location>
</feature>
<protein>
    <submittedName>
        <fullName evidence="2">Uncharacterized protein</fullName>
    </submittedName>
</protein>
<dbReference type="STRING" id="348802.A0A0D2D7A5"/>
<feature type="compositionally biased region" description="Basic residues" evidence="1">
    <location>
        <begin position="175"/>
        <end position="186"/>
    </location>
</feature>
<feature type="compositionally biased region" description="Basic and acidic residues" evidence="1">
    <location>
        <begin position="199"/>
        <end position="210"/>
    </location>
</feature>
<evidence type="ECO:0000313" key="3">
    <source>
        <dbReference type="Proteomes" id="UP000054342"/>
    </source>
</evidence>
<dbReference type="OrthoDB" id="4120989at2759"/>
<reference evidence="2 3" key="1">
    <citation type="submission" date="2015-01" db="EMBL/GenBank/DDBJ databases">
        <title>The Genome Sequence of Exophiala xenobiotica CBS118157.</title>
        <authorList>
            <consortium name="The Broad Institute Genomics Platform"/>
            <person name="Cuomo C."/>
            <person name="de Hoog S."/>
            <person name="Gorbushina A."/>
            <person name="Stielow B."/>
            <person name="Teixiera M."/>
            <person name="Abouelleil A."/>
            <person name="Chapman S.B."/>
            <person name="Priest M."/>
            <person name="Young S.K."/>
            <person name="Wortman J."/>
            <person name="Nusbaum C."/>
            <person name="Birren B."/>
        </authorList>
    </citation>
    <scope>NUCLEOTIDE SEQUENCE [LARGE SCALE GENOMIC DNA]</scope>
    <source>
        <strain evidence="2 3">CBS 118157</strain>
    </source>
</reference>
<dbReference type="EMBL" id="KN847318">
    <property type="protein sequence ID" value="KIW58212.1"/>
    <property type="molecule type" value="Genomic_DNA"/>
</dbReference>